<evidence type="ECO:0000256" key="3">
    <source>
        <dbReference type="ARBA" id="ARBA00022490"/>
    </source>
</evidence>
<dbReference type="InterPro" id="IPR029045">
    <property type="entry name" value="ClpP/crotonase-like_dom_sf"/>
</dbReference>
<gene>
    <name evidence="8" type="ORF">HK413_08895</name>
</gene>
<keyword evidence="6" id="KW-0720">Serine protease</keyword>
<evidence type="ECO:0000256" key="5">
    <source>
        <dbReference type="ARBA" id="ARBA00022801"/>
    </source>
</evidence>
<dbReference type="InterPro" id="IPR036034">
    <property type="entry name" value="PDZ_sf"/>
</dbReference>
<dbReference type="Gene3D" id="2.30.42.10">
    <property type="match status" value="1"/>
</dbReference>
<organism evidence="8 9">
    <name type="scientific">Mucilaginibacter humi</name>
    <dbReference type="NCBI Taxonomy" id="2732510"/>
    <lineage>
        <taxon>Bacteria</taxon>
        <taxon>Pseudomonadati</taxon>
        <taxon>Bacteroidota</taxon>
        <taxon>Sphingobacteriia</taxon>
        <taxon>Sphingobacteriales</taxon>
        <taxon>Sphingobacteriaceae</taxon>
        <taxon>Mucilaginibacter</taxon>
    </lineage>
</organism>
<comment type="subcellular location">
    <subcellularLocation>
        <location evidence="1">Cytoplasm</location>
    </subcellularLocation>
</comment>
<evidence type="ECO:0000313" key="8">
    <source>
        <dbReference type="EMBL" id="NNU34236.1"/>
    </source>
</evidence>
<evidence type="ECO:0000259" key="7">
    <source>
        <dbReference type="Pfam" id="PF03572"/>
    </source>
</evidence>
<evidence type="ECO:0000256" key="2">
    <source>
        <dbReference type="ARBA" id="ARBA00008524"/>
    </source>
</evidence>
<evidence type="ECO:0000256" key="6">
    <source>
        <dbReference type="ARBA" id="ARBA00022825"/>
    </source>
</evidence>
<dbReference type="RefSeq" id="WP_175269919.1">
    <property type="nucleotide sequence ID" value="NZ_JABFCR010000036.1"/>
</dbReference>
<reference evidence="8 9" key="1">
    <citation type="submission" date="2020-05" db="EMBL/GenBank/DDBJ databases">
        <authorList>
            <person name="Khan S.A."/>
            <person name="Jeon C.O."/>
            <person name="Chun B.H."/>
        </authorList>
    </citation>
    <scope>NUCLEOTIDE SEQUENCE [LARGE SCALE GENOMIC DNA]</scope>
    <source>
        <strain evidence="8 9">S1162</strain>
    </source>
</reference>
<keyword evidence="5" id="KW-0378">Hydrolase</keyword>
<dbReference type="SUPFAM" id="SSF50156">
    <property type="entry name" value="PDZ domain-like"/>
    <property type="match status" value="1"/>
</dbReference>
<feature type="domain" description="Tail specific protease" evidence="7">
    <location>
        <begin position="142"/>
        <end position="187"/>
    </location>
</feature>
<dbReference type="Gene3D" id="3.90.226.10">
    <property type="entry name" value="2-enoyl-CoA Hydratase, Chain A, domain 1"/>
    <property type="match status" value="1"/>
</dbReference>
<proteinExistence type="inferred from homology"/>
<dbReference type="InterPro" id="IPR012393">
    <property type="entry name" value="Tricorn_protease"/>
</dbReference>
<name>A0ABX1W3J4_9SPHI</name>
<dbReference type="PANTHER" id="PTHR43253">
    <property type="entry name" value="TRICORN PROTEASE HOMOLOG 2-RELATED"/>
    <property type="match status" value="1"/>
</dbReference>
<evidence type="ECO:0000313" key="9">
    <source>
        <dbReference type="Proteomes" id="UP000566071"/>
    </source>
</evidence>
<sequence length="206" mass="22621">MLSELLGELNVSHTGGIYSASFPDGDRTAALGLLYDVTSSADGLLVRDIITGGPFDIAKSKMKKGYVIDKIDGVAITDEDDWAKLLNNKAGKYTLITFHDPATKTVYNETVKPIAAGAETGMLYDRWVKRMEHLTDSLSNGRVGYVHIEGMNEASYRTTFDKVLGKNLTKKALIVDTRFNGGGWLHDDLVTFLGGKNTSRSARRER</sequence>
<dbReference type="InterPro" id="IPR005151">
    <property type="entry name" value="Tail-specific_protease"/>
</dbReference>
<dbReference type="Pfam" id="PF03572">
    <property type="entry name" value="Peptidase_S41"/>
    <property type="match status" value="1"/>
</dbReference>
<keyword evidence="4" id="KW-0645">Protease</keyword>
<keyword evidence="3" id="KW-0963">Cytoplasm</keyword>
<protein>
    <recommendedName>
        <fullName evidence="7">Tail specific protease domain-containing protein</fullName>
    </recommendedName>
</protein>
<dbReference type="PANTHER" id="PTHR43253:SF1">
    <property type="entry name" value="TRICORN PROTEASE HOMOLOG 2-RELATED"/>
    <property type="match status" value="1"/>
</dbReference>
<evidence type="ECO:0000256" key="4">
    <source>
        <dbReference type="ARBA" id="ARBA00022670"/>
    </source>
</evidence>
<comment type="similarity">
    <text evidence="2">Belongs to the peptidase S41B family.</text>
</comment>
<comment type="caution">
    <text evidence="8">The sequence shown here is derived from an EMBL/GenBank/DDBJ whole genome shotgun (WGS) entry which is preliminary data.</text>
</comment>
<keyword evidence="9" id="KW-1185">Reference proteome</keyword>
<dbReference type="EMBL" id="JABFCR010000036">
    <property type="protein sequence ID" value="NNU34236.1"/>
    <property type="molecule type" value="Genomic_DNA"/>
</dbReference>
<evidence type="ECO:0000256" key="1">
    <source>
        <dbReference type="ARBA" id="ARBA00004496"/>
    </source>
</evidence>
<dbReference type="SUPFAM" id="SSF52096">
    <property type="entry name" value="ClpP/crotonase"/>
    <property type="match status" value="1"/>
</dbReference>
<accession>A0ABX1W3J4</accession>
<dbReference type="Proteomes" id="UP000566071">
    <property type="component" value="Unassembled WGS sequence"/>
</dbReference>